<feature type="domain" description="VWFA" evidence="3">
    <location>
        <begin position="75"/>
        <end position="248"/>
    </location>
</feature>
<dbReference type="PANTHER" id="PTHR10579:SF43">
    <property type="entry name" value="ZINC FINGER (C3HC4-TYPE RING FINGER) FAMILY PROTEIN"/>
    <property type="match status" value="1"/>
</dbReference>
<sequence>MTRRRIVNLKHLFAALAFILLALTANASAQQPVQKVTIKSDLASPVVLENVQEKNYLKVSLTGFPLSATRRSPINLALVIDRSGSMGGDRIQQATEAAVMAVNTLSSQDTLSVVIYDDVVDVIVPASKLNNKEKLISQIRERLTPRGGTALFAGVSRGIKEASKYLDKAQVNRIILLSDGQANVGPSSTSELAELGKIAARKGIAVTTMGIGEGYNEDLMAAIAQYSDGNHVFVQNTDALVKAFAHEFGDVMSVVAQDVMVEIKVDNGVKPLRLLGREGDIHGNTVSVKLNQLYANQEKYVMLEVLPAKGDATQSKPLAEVKVSYDNLATHQKDRWDESVAIRYTASADEVQKAQVEEVVVDSAIQKSAIQNEQALKLIDEGKMDEAKAVLQDSANALNALPVRAPAPKKKAQASAEENLKLLEKMESESKEASRKSLKEQSYKTKNQSSKSN</sequence>
<evidence type="ECO:0000313" key="5">
    <source>
        <dbReference type="Proteomes" id="UP000035479"/>
    </source>
</evidence>
<dbReference type="InterPro" id="IPR002035">
    <property type="entry name" value="VWF_A"/>
</dbReference>
<name>A0AAC8QSR4_9ENTR</name>
<keyword evidence="2" id="KW-0732">Signal</keyword>
<feature type="region of interest" description="Disordered" evidence="1">
    <location>
        <begin position="406"/>
        <end position="453"/>
    </location>
</feature>
<accession>A0AAC8QSR4</accession>
<dbReference type="PROSITE" id="PS50234">
    <property type="entry name" value="VWFA"/>
    <property type="match status" value="1"/>
</dbReference>
<dbReference type="Pfam" id="PF00092">
    <property type="entry name" value="VWA"/>
    <property type="match status" value="1"/>
</dbReference>
<proteinExistence type="predicted"/>
<dbReference type="SMART" id="SM00327">
    <property type="entry name" value="VWA"/>
    <property type="match status" value="1"/>
</dbReference>
<dbReference type="EMBL" id="CP011602">
    <property type="protein sequence ID" value="AKL14309.1"/>
    <property type="molecule type" value="Genomic_DNA"/>
</dbReference>
<feature type="signal peptide" evidence="2">
    <location>
        <begin position="1"/>
        <end position="29"/>
    </location>
</feature>
<protein>
    <recommendedName>
        <fullName evidence="3">VWFA domain-containing protein</fullName>
    </recommendedName>
</protein>
<evidence type="ECO:0000256" key="1">
    <source>
        <dbReference type="SAM" id="MobiDB-lite"/>
    </source>
</evidence>
<dbReference type="InterPro" id="IPR051266">
    <property type="entry name" value="CLCR"/>
</dbReference>
<dbReference type="KEGG" id="kin:AB182_24880"/>
<dbReference type="PANTHER" id="PTHR10579">
    <property type="entry name" value="CALCIUM-ACTIVATED CHLORIDE CHANNEL REGULATOR"/>
    <property type="match status" value="1"/>
</dbReference>
<feature type="compositionally biased region" description="Polar residues" evidence="1">
    <location>
        <begin position="444"/>
        <end position="453"/>
    </location>
</feature>
<dbReference type="AlphaFoldDB" id="A0AAC8QSR4"/>
<dbReference type="SUPFAM" id="SSF53300">
    <property type="entry name" value="vWA-like"/>
    <property type="match status" value="1"/>
</dbReference>
<dbReference type="Proteomes" id="UP000035479">
    <property type="component" value="Chromosome"/>
</dbReference>
<organism evidence="4 5">
    <name type="scientific">Phytobacter ursingii</name>
    <dbReference type="NCBI Taxonomy" id="1972431"/>
    <lineage>
        <taxon>Bacteria</taxon>
        <taxon>Pseudomonadati</taxon>
        <taxon>Pseudomonadota</taxon>
        <taxon>Gammaproteobacteria</taxon>
        <taxon>Enterobacterales</taxon>
        <taxon>Enterobacteriaceae</taxon>
        <taxon>Phytobacter</taxon>
    </lineage>
</organism>
<evidence type="ECO:0000256" key="2">
    <source>
        <dbReference type="SAM" id="SignalP"/>
    </source>
</evidence>
<evidence type="ECO:0000259" key="3">
    <source>
        <dbReference type="PROSITE" id="PS50234"/>
    </source>
</evidence>
<reference evidence="4 5" key="1">
    <citation type="submission" date="2015-06" db="EMBL/GenBank/DDBJ databases">
        <title>Rapid spread of a carbapenem resistance gene driven by multiple levels of genetic mobility.</title>
        <authorList>
            <person name="Sheppard A.E."/>
            <person name="Stoesser N."/>
            <person name="Wilson D."/>
            <person name="Sebra R."/>
            <person name="Kasarskis A."/>
            <person name="Anson L."/>
            <person name="Giess A."/>
            <person name="Pankhurst L."/>
            <person name="Vaughan A."/>
            <person name="Grim C.J."/>
            <person name="Cox H."/>
            <person name="Yeh A."/>
            <person name="Sifri C.D."/>
            <person name="Walker S."/>
            <person name="Peto T.E."/>
            <person name="Crook D.W."/>
            <person name="Mathers A.J."/>
        </authorList>
    </citation>
    <scope>NUCLEOTIDE SEQUENCE [LARGE SCALE GENOMIC DNA]</scope>
    <source>
        <strain evidence="4 5">CAV1151</strain>
    </source>
</reference>
<gene>
    <name evidence="4" type="ORF">AB182_24880</name>
</gene>
<feature type="compositionally biased region" description="Basic and acidic residues" evidence="1">
    <location>
        <begin position="418"/>
        <end position="443"/>
    </location>
</feature>
<evidence type="ECO:0000313" key="4">
    <source>
        <dbReference type="EMBL" id="AKL14309.1"/>
    </source>
</evidence>
<dbReference type="InterPro" id="IPR036465">
    <property type="entry name" value="vWFA_dom_sf"/>
</dbReference>
<dbReference type="Gene3D" id="3.40.50.410">
    <property type="entry name" value="von Willebrand factor, type A domain"/>
    <property type="match status" value="1"/>
</dbReference>
<feature type="chain" id="PRO_5041972864" description="VWFA domain-containing protein" evidence="2">
    <location>
        <begin position="30"/>
        <end position="453"/>
    </location>
</feature>